<feature type="signal peptide" evidence="3">
    <location>
        <begin position="1"/>
        <end position="24"/>
    </location>
</feature>
<evidence type="ECO:0000313" key="6">
    <source>
        <dbReference type="EMBL" id="MFC4906329.1"/>
    </source>
</evidence>
<dbReference type="Proteomes" id="UP001595872">
    <property type="component" value="Unassembled WGS sequence"/>
</dbReference>
<evidence type="ECO:0000313" key="7">
    <source>
        <dbReference type="Proteomes" id="UP001595872"/>
    </source>
</evidence>
<evidence type="ECO:0000259" key="5">
    <source>
        <dbReference type="Pfam" id="PF08386"/>
    </source>
</evidence>
<gene>
    <name evidence="6" type="ORF">ACFPCY_03280</name>
</gene>
<dbReference type="PANTHER" id="PTHR43248">
    <property type="entry name" value="2-SUCCINYL-6-HYDROXY-2,4-CYCLOHEXADIENE-1-CARBOXYLATE SYNTHASE"/>
    <property type="match status" value="1"/>
</dbReference>
<feature type="domain" description="Peptidase S33 tripeptidyl aminopeptidase-like C-terminal" evidence="5">
    <location>
        <begin position="410"/>
        <end position="492"/>
    </location>
</feature>
<dbReference type="Pfam" id="PF08386">
    <property type="entry name" value="Abhydrolase_4"/>
    <property type="match status" value="1"/>
</dbReference>
<organism evidence="6 7">
    <name type="scientific">Actinomadura gamaensis</name>
    <dbReference type="NCBI Taxonomy" id="1763541"/>
    <lineage>
        <taxon>Bacteria</taxon>
        <taxon>Bacillati</taxon>
        <taxon>Actinomycetota</taxon>
        <taxon>Actinomycetes</taxon>
        <taxon>Streptosporangiales</taxon>
        <taxon>Thermomonosporaceae</taxon>
        <taxon>Actinomadura</taxon>
    </lineage>
</organism>
<evidence type="ECO:0000256" key="1">
    <source>
        <dbReference type="ARBA" id="ARBA00010088"/>
    </source>
</evidence>
<keyword evidence="2 6" id="KW-0378">Hydrolase</keyword>
<evidence type="ECO:0000256" key="2">
    <source>
        <dbReference type="ARBA" id="ARBA00022801"/>
    </source>
</evidence>
<dbReference type="InterPro" id="IPR051601">
    <property type="entry name" value="Serine_prot/Carboxylest_S33"/>
</dbReference>
<comment type="caution">
    <text evidence="6">The sequence shown here is derived from an EMBL/GenBank/DDBJ whole genome shotgun (WGS) entry which is preliminary data.</text>
</comment>
<comment type="similarity">
    <text evidence="1">Belongs to the peptidase S33 family.</text>
</comment>
<dbReference type="RefSeq" id="WP_378252038.1">
    <property type="nucleotide sequence ID" value="NZ_JBHSIT010000001.1"/>
</dbReference>
<keyword evidence="3" id="KW-0732">Signal</keyword>
<dbReference type="SUPFAM" id="SSF53474">
    <property type="entry name" value="alpha/beta-Hydrolases"/>
    <property type="match status" value="1"/>
</dbReference>
<reference evidence="7" key="1">
    <citation type="journal article" date="2019" name="Int. J. Syst. Evol. Microbiol.">
        <title>The Global Catalogue of Microorganisms (GCM) 10K type strain sequencing project: providing services to taxonomists for standard genome sequencing and annotation.</title>
        <authorList>
            <consortium name="The Broad Institute Genomics Platform"/>
            <consortium name="The Broad Institute Genome Sequencing Center for Infectious Disease"/>
            <person name="Wu L."/>
            <person name="Ma J."/>
        </authorList>
    </citation>
    <scope>NUCLEOTIDE SEQUENCE [LARGE SCALE GENOMIC DNA]</scope>
    <source>
        <strain evidence="7">KLKA75</strain>
    </source>
</reference>
<proteinExistence type="inferred from homology"/>
<dbReference type="Pfam" id="PF00561">
    <property type="entry name" value="Abhydrolase_1"/>
    <property type="match status" value="1"/>
</dbReference>
<dbReference type="EMBL" id="JBHSIT010000001">
    <property type="protein sequence ID" value="MFC4906329.1"/>
    <property type="molecule type" value="Genomic_DNA"/>
</dbReference>
<evidence type="ECO:0000256" key="3">
    <source>
        <dbReference type="SAM" id="SignalP"/>
    </source>
</evidence>
<accession>A0ABV9TRU2</accession>
<dbReference type="PANTHER" id="PTHR43248:SF25">
    <property type="entry name" value="AB HYDROLASE-1 DOMAIN-CONTAINING PROTEIN-RELATED"/>
    <property type="match status" value="1"/>
</dbReference>
<sequence length="534" mass="58777">MKKLLLITTAAAVGVGGAATAAFADPAPTAPKAASASKVTWGACPDDGYAAYYKATNAECGQLEVPLDYARPNGKKISIAVTRVKHTDTKDYRGVLTFNPGGPGGAGLVYGPYFKLLLNKRGYAALAAKYDLIGFDPRGVEYSKPALRCNSDFQKPVRPDYNPASRKEEAAWLAKSRKYAQDCTKKFGWLLPHMRTTDAARDLEQIRRTFGADKKLNYWGFSYGTYLGATYETLFPRQTGKFVLDGNVNPDHVWYDTQLDQDRAFERNFKLFNSWIAKWDSKYHLGTTEKAVEANYYKARAAAAKAPIGGTIGPDELDDIVQQAPYYTSEYIPVADALSAWIVNKDPKGLKDRQGDTSDDNSFAVYNAVQAADAHWPRNWSKWHDDAVKLVKQGNRFNTWPNVWFNAPIFYWPFNGGPKLHINARHTSTPTLLIQSTLDAATPFDGVFVQHRELNSRLLAELGGKTHANSLGNQCLFTKAVSYLDTGALPANKRGVDDTCDANPATNDPNPTTVSAKSLTAVPGLPDLALPKIR</sequence>
<dbReference type="InterPro" id="IPR000073">
    <property type="entry name" value="AB_hydrolase_1"/>
</dbReference>
<dbReference type="GO" id="GO:0016787">
    <property type="term" value="F:hydrolase activity"/>
    <property type="evidence" value="ECO:0007669"/>
    <property type="project" value="UniProtKB-KW"/>
</dbReference>
<protein>
    <submittedName>
        <fullName evidence="6">Alpha/beta fold hydrolase</fullName>
    </submittedName>
</protein>
<dbReference type="Gene3D" id="3.40.50.1820">
    <property type="entry name" value="alpha/beta hydrolase"/>
    <property type="match status" value="1"/>
</dbReference>
<feature type="chain" id="PRO_5045613781" evidence="3">
    <location>
        <begin position="25"/>
        <end position="534"/>
    </location>
</feature>
<evidence type="ECO:0000259" key="4">
    <source>
        <dbReference type="Pfam" id="PF00561"/>
    </source>
</evidence>
<dbReference type="InterPro" id="IPR029058">
    <property type="entry name" value="AB_hydrolase_fold"/>
</dbReference>
<dbReference type="InterPro" id="IPR013595">
    <property type="entry name" value="Pept_S33_TAP-like_C"/>
</dbReference>
<keyword evidence="7" id="KW-1185">Reference proteome</keyword>
<name>A0ABV9TRU2_9ACTN</name>
<feature type="domain" description="AB hydrolase-1" evidence="4">
    <location>
        <begin position="96"/>
        <end position="272"/>
    </location>
</feature>